<dbReference type="PROSITE" id="PS51832">
    <property type="entry name" value="HD_GYP"/>
    <property type="match status" value="1"/>
</dbReference>
<evidence type="ECO:0000259" key="1">
    <source>
        <dbReference type="PROSITE" id="PS51832"/>
    </source>
</evidence>
<evidence type="ECO:0000313" key="2">
    <source>
        <dbReference type="EMBL" id="MFD1040327.1"/>
    </source>
</evidence>
<dbReference type="PANTHER" id="PTHR43155:SF2">
    <property type="entry name" value="CYCLIC DI-GMP PHOSPHODIESTERASE PA4108"/>
    <property type="match status" value="1"/>
</dbReference>
<gene>
    <name evidence="2" type="ORF">ACFQ3N_18285</name>
</gene>
<dbReference type="InterPro" id="IPR037522">
    <property type="entry name" value="HD_GYP_dom"/>
</dbReference>
<organism evidence="2 3">
    <name type="scientific">Virgibacillus byunsanensis</name>
    <dbReference type="NCBI Taxonomy" id="570945"/>
    <lineage>
        <taxon>Bacteria</taxon>
        <taxon>Bacillati</taxon>
        <taxon>Bacillota</taxon>
        <taxon>Bacilli</taxon>
        <taxon>Bacillales</taxon>
        <taxon>Bacillaceae</taxon>
        <taxon>Virgibacillus</taxon>
    </lineage>
</organism>
<dbReference type="Pfam" id="PF13487">
    <property type="entry name" value="HD_5"/>
    <property type="match status" value="1"/>
</dbReference>
<keyword evidence="2" id="KW-0378">Hydrolase</keyword>
<evidence type="ECO:0000313" key="3">
    <source>
        <dbReference type="Proteomes" id="UP001597040"/>
    </source>
</evidence>
<dbReference type="EMBL" id="JBHTKJ010000066">
    <property type="protein sequence ID" value="MFD1040327.1"/>
    <property type="molecule type" value="Genomic_DNA"/>
</dbReference>
<proteinExistence type="predicted"/>
<sequence length="367" mass="41794">MRVQPSQLVSGCVLLTDVMGKTHKPIVQKNTVLTEQHILLLQKFLIETVDVSGKLSDGKEFVPKMAEQEKNTKKTATSELSSSYPDSFEEHYDQVVANYKKMFTSWQSNVAIDMPLARQLLIPLFERVDTTNSAVYTLHHYATKKDYFYHHCVSVGILSAYLAKKMGYKKGEWLQVGLAGFLCDSGMAKIDPSIVTKTSALNLTELEEIKKHPTYSYRLVEHIPTITKAVKLAVLQHHERRDGSGYPLGLAKRKIHMYARIIAVCDMYHAMTCERLYKEKLSPFKVIEEIQKEQYSKLDPEVVQLFIESLSNFSIGTRVKLSNNKIAEIVFVESKQPTRPMVRLDGENEIITLKNESSLYINEILGN</sequence>
<dbReference type="PANTHER" id="PTHR43155">
    <property type="entry name" value="CYCLIC DI-GMP PHOSPHODIESTERASE PA4108-RELATED"/>
    <property type="match status" value="1"/>
</dbReference>
<dbReference type="Gene3D" id="1.10.3210.10">
    <property type="entry name" value="Hypothetical protein af1432"/>
    <property type="match status" value="1"/>
</dbReference>
<dbReference type="InterPro" id="IPR003607">
    <property type="entry name" value="HD/PDEase_dom"/>
</dbReference>
<dbReference type="RefSeq" id="WP_390364300.1">
    <property type="nucleotide sequence ID" value="NZ_JBHTKJ010000066.1"/>
</dbReference>
<feature type="domain" description="HD-GYP" evidence="1">
    <location>
        <begin position="127"/>
        <end position="322"/>
    </location>
</feature>
<reference evidence="3" key="1">
    <citation type="journal article" date="2019" name="Int. J. Syst. Evol. Microbiol.">
        <title>The Global Catalogue of Microorganisms (GCM) 10K type strain sequencing project: providing services to taxonomists for standard genome sequencing and annotation.</title>
        <authorList>
            <consortium name="The Broad Institute Genomics Platform"/>
            <consortium name="The Broad Institute Genome Sequencing Center for Infectious Disease"/>
            <person name="Wu L."/>
            <person name="Ma J."/>
        </authorList>
    </citation>
    <scope>NUCLEOTIDE SEQUENCE [LARGE SCALE GENOMIC DNA]</scope>
    <source>
        <strain evidence="3">CCUG 56754</strain>
    </source>
</reference>
<protein>
    <submittedName>
        <fullName evidence="2">HD-GYP domain-containing protein</fullName>
        <ecNumber evidence="2">3.1.4.-</ecNumber>
    </submittedName>
</protein>
<comment type="caution">
    <text evidence="2">The sequence shown here is derived from an EMBL/GenBank/DDBJ whole genome shotgun (WGS) entry which is preliminary data.</text>
</comment>
<dbReference type="CDD" id="cd00077">
    <property type="entry name" value="HDc"/>
    <property type="match status" value="1"/>
</dbReference>
<keyword evidence="3" id="KW-1185">Reference proteome</keyword>
<dbReference type="SUPFAM" id="SSF109604">
    <property type="entry name" value="HD-domain/PDEase-like"/>
    <property type="match status" value="1"/>
</dbReference>
<dbReference type="SMART" id="SM00471">
    <property type="entry name" value="HDc"/>
    <property type="match status" value="1"/>
</dbReference>
<name>A0ABW3LRN4_9BACI</name>
<accession>A0ABW3LRN4</accession>
<dbReference type="GO" id="GO:0016787">
    <property type="term" value="F:hydrolase activity"/>
    <property type="evidence" value="ECO:0007669"/>
    <property type="project" value="UniProtKB-KW"/>
</dbReference>
<dbReference type="Proteomes" id="UP001597040">
    <property type="component" value="Unassembled WGS sequence"/>
</dbReference>
<dbReference type="EC" id="3.1.4.-" evidence="2"/>